<evidence type="ECO:0000313" key="2">
    <source>
        <dbReference type="Proteomes" id="UP000055024"/>
    </source>
</evidence>
<keyword evidence="2" id="KW-1185">Reference proteome</keyword>
<organism evidence="1 2">
    <name type="scientific">Trichinella zimbabwensis</name>
    <dbReference type="NCBI Taxonomy" id="268475"/>
    <lineage>
        <taxon>Eukaryota</taxon>
        <taxon>Metazoa</taxon>
        <taxon>Ecdysozoa</taxon>
        <taxon>Nematoda</taxon>
        <taxon>Enoplea</taxon>
        <taxon>Dorylaimia</taxon>
        <taxon>Trichinellida</taxon>
        <taxon>Trichinellidae</taxon>
        <taxon>Trichinella</taxon>
    </lineage>
</organism>
<comment type="caution">
    <text evidence="1">The sequence shown here is derived from an EMBL/GenBank/DDBJ whole genome shotgun (WGS) entry which is preliminary data.</text>
</comment>
<evidence type="ECO:0000313" key="1">
    <source>
        <dbReference type="EMBL" id="KRZ13699.1"/>
    </source>
</evidence>
<proteinExistence type="predicted"/>
<accession>A0A0V1HSG3</accession>
<dbReference type="EMBL" id="JYDP01000030">
    <property type="protein sequence ID" value="KRZ13699.1"/>
    <property type="molecule type" value="Genomic_DNA"/>
</dbReference>
<protein>
    <submittedName>
        <fullName evidence="1">Uncharacterized protein</fullName>
    </submittedName>
</protein>
<gene>
    <name evidence="1" type="ORF">T11_6228</name>
</gene>
<reference evidence="1 2" key="1">
    <citation type="submission" date="2015-01" db="EMBL/GenBank/DDBJ databases">
        <title>Evolution of Trichinella species and genotypes.</title>
        <authorList>
            <person name="Korhonen P.K."/>
            <person name="Edoardo P."/>
            <person name="Giuseppe L.R."/>
            <person name="Gasser R.B."/>
        </authorList>
    </citation>
    <scope>NUCLEOTIDE SEQUENCE [LARGE SCALE GENOMIC DNA]</scope>
    <source>
        <strain evidence="1">ISS1029</strain>
    </source>
</reference>
<dbReference type="AlphaFoldDB" id="A0A0V1HSG3"/>
<dbReference type="Proteomes" id="UP000055024">
    <property type="component" value="Unassembled WGS sequence"/>
</dbReference>
<sequence length="70" mass="7907">MVIFQRKETMTNANLSEASVVQLKLGVAAVSAADKQIYRYKIKKYNNATEGRKNETSTIRLLFKVPEMGL</sequence>
<name>A0A0V1HSG3_9BILA</name>